<organism evidence="1 2">
    <name type="scientific">Durusdinium trenchii</name>
    <dbReference type="NCBI Taxonomy" id="1381693"/>
    <lineage>
        <taxon>Eukaryota</taxon>
        <taxon>Sar</taxon>
        <taxon>Alveolata</taxon>
        <taxon>Dinophyceae</taxon>
        <taxon>Suessiales</taxon>
        <taxon>Symbiodiniaceae</taxon>
        <taxon>Durusdinium</taxon>
    </lineage>
</organism>
<reference evidence="1 2" key="1">
    <citation type="submission" date="2024-02" db="EMBL/GenBank/DDBJ databases">
        <authorList>
            <person name="Chen Y."/>
            <person name="Shah S."/>
            <person name="Dougan E. K."/>
            <person name="Thang M."/>
            <person name="Chan C."/>
        </authorList>
    </citation>
    <scope>NUCLEOTIDE SEQUENCE [LARGE SCALE GENOMIC DNA]</scope>
</reference>
<proteinExistence type="predicted"/>
<dbReference type="Proteomes" id="UP001642464">
    <property type="component" value="Unassembled WGS sequence"/>
</dbReference>
<sequence length="204" mass="23130">VMQVKAKWFQRIADEFGKGSHQDCFDMFSKPKGSFVNKDLASGKCILVPFTDKLYLDIDGKGQPPGSIALCDEKIEGYMRCNVGLQNIYMPVNPKRSWIICMEMQPTLVLAWNFVVNPDDTDTVAVVYRNAVGGTHYGVVLCKKSSRPRLADLMRQFQEQLINSGLITVNRPLKPLVHYHLLTSVNFDDPETWSHGKGEWEMDT</sequence>
<feature type="non-terminal residue" evidence="1">
    <location>
        <position position="1"/>
    </location>
</feature>
<evidence type="ECO:0000313" key="2">
    <source>
        <dbReference type="Proteomes" id="UP001642464"/>
    </source>
</evidence>
<accession>A0ABP0HXK8</accession>
<dbReference type="EMBL" id="CAXAMM010002145">
    <property type="protein sequence ID" value="CAK8994935.1"/>
    <property type="molecule type" value="Genomic_DNA"/>
</dbReference>
<evidence type="ECO:0000313" key="1">
    <source>
        <dbReference type="EMBL" id="CAK8994935.1"/>
    </source>
</evidence>
<gene>
    <name evidence="1" type="ORF">SCF082_LOCUS4146</name>
</gene>
<protein>
    <submittedName>
        <fullName evidence="1">Uncharacterized protein</fullName>
    </submittedName>
</protein>
<comment type="caution">
    <text evidence="1">The sequence shown here is derived from an EMBL/GenBank/DDBJ whole genome shotgun (WGS) entry which is preliminary data.</text>
</comment>
<name>A0ABP0HXK8_9DINO</name>
<keyword evidence="2" id="KW-1185">Reference proteome</keyword>